<dbReference type="SUPFAM" id="SSF53850">
    <property type="entry name" value="Periplasmic binding protein-like II"/>
    <property type="match status" value="1"/>
</dbReference>
<name>A0ABU6F1F5_9ACTN</name>
<dbReference type="Gene3D" id="3.40.190.10">
    <property type="entry name" value="Periplasmic binding protein-like II"/>
    <property type="match status" value="2"/>
</dbReference>
<dbReference type="PROSITE" id="PS51257">
    <property type="entry name" value="PROKAR_LIPOPROTEIN"/>
    <property type="match status" value="1"/>
</dbReference>
<dbReference type="InterPro" id="IPR026045">
    <property type="entry name" value="Ferric-bd"/>
</dbReference>
<dbReference type="EMBL" id="JAOZYC010000075">
    <property type="protein sequence ID" value="MEB8337814.1"/>
    <property type="molecule type" value="Genomic_DNA"/>
</dbReference>
<comment type="caution">
    <text evidence="3">The sequence shown here is derived from an EMBL/GenBank/DDBJ whole genome shotgun (WGS) entry which is preliminary data.</text>
</comment>
<dbReference type="RefSeq" id="WP_326015484.1">
    <property type="nucleotide sequence ID" value="NZ_JAOZYC010000075.1"/>
</dbReference>
<evidence type="ECO:0000313" key="3">
    <source>
        <dbReference type="EMBL" id="MEB8337814.1"/>
    </source>
</evidence>
<feature type="chain" id="PRO_5045805123" evidence="2">
    <location>
        <begin position="25"/>
        <end position="334"/>
    </location>
</feature>
<organism evidence="3 4">
    <name type="scientific">Streptomyces endophyticus</name>
    <dbReference type="NCBI Taxonomy" id="714166"/>
    <lineage>
        <taxon>Bacteria</taxon>
        <taxon>Bacillati</taxon>
        <taxon>Actinomycetota</taxon>
        <taxon>Actinomycetes</taxon>
        <taxon>Kitasatosporales</taxon>
        <taxon>Streptomycetaceae</taxon>
        <taxon>Streptomyces</taxon>
    </lineage>
</organism>
<proteinExistence type="predicted"/>
<protein>
    <submittedName>
        <fullName evidence="3">Extracellular solute-binding protein</fullName>
    </submittedName>
</protein>
<evidence type="ECO:0000256" key="1">
    <source>
        <dbReference type="ARBA" id="ARBA00022729"/>
    </source>
</evidence>
<accession>A0ABU6F1F5</accession>
<evidence type="ECO:0000313" key="4">
    <source>
        <dbReference type="Proteomes" id="UP001354931"/>
    </source>
</evidence>
<keyword evidence="4" id="KW-1185">Reference proteome</keyword>
<dbReference type="Pfam" id="PF13531">
    <property type="entry name" value="SBP_bac_11"/>
    <property type="match status" value="1"/>
</dbReference>
<evidence type="ECO:0000256" key="2">
    <source>
        <dbReference type="SAM" id="SignalP"/>
    </source>
</evidence>
<keyword evidence="1 2" id="KW-0732">Signal</keyword>
<dbReference type="PIRSF" id="PIRSF002825">
    <property type="entry name" value="CfbpA"/>
    <property type="match status" value="1"/>
</dbReference>
<gene>
    <name evidence="3" type="ORF">OKJ99_09875</name>
</gene>
<dbReference type="Proteomes" id="UP001354931">
    <property type="component" value="Unassembled WGS sequence"/>
</dbReference>
<reference evidence="3 4" key="1">
    <citation type="submission" date="2022-10" db="EMBL/GenBank/DDBJ databases">
        <authorList>
            <person name="Xie J."/>
            <person name="Shen N."/>
        </authorList>
    </citation>
    <scope>NUCLEOTIDE SEQUENCE [LARGE SCALE GENOMIC DNA]</scope>
    <source>
        <strain evidence="3 4">YIM65594</strain>
    </source>
</reference>
<sequence>MRSVRVCVLAVTALALTACSSVVGGQKSGDSKGLVVYTSSGPEVTGPIVKAFEKAHPDIKVTLTAISGTGPLMSRIQGEKANPLGDVAWGGSIENYKAVAGKGIWAPAELDQDTHMVATDPKHQWHATDLLYQAIAVNTDRVKNPADYPKAMNDLADPKWKQQGGIGFANPRSSGTGYSVLAAMVSKYGWDYVDRFLPNAKVTDSSDAMFKGVRNGEFPVAFINEDLGNAWVKAKAPLKLVYPTDVVSNQIGAAAVIKDAPHTANAKTFVDYLMSAKGQQVMSDAVGRRSARTDLPAPAGLAEGKSLHLATSPEEFVSEQPKVLDQFDDASGAK</sequence>
<dbReference type="PANTHER" id="PTHR30006">
    <property type="entry name" value="THIAMINE-BINDING PERIPLASMIC PROTEIN-RELATED"/>
    <property type="match status" value="1"/>
</dbReference>
<feature type="signal peptide" evidence="2">
    <location>
        <begin position="1"/>
        <end position="24"/>
    </location>
</feature>